<evidence type="ECO:0000313" key="3">
    <source>
        <dbReference type="Proteomes" id="UP000182114"/>
    </source>
</evidence>
<keyword evidence="1" id="KW-0812">Transmembrane</keyword>
<protein>
    <submittedName>
        <fullName evidence="2">Uncharacterized protein</fullName>
    </submittedName>
</protein>
<sequence>MLKSILQYIIVFTLLFLVGTYTHLAILDNSIPFPLGKMYLFHYLFSLGICILFAYLAFSDILKEQLGLIYLAALFLKLIFFAIVFKSAVFSETVIPRIDRFSMLIPLILFLFVEVLYISKILKKI</sequence>
<dbReference type="AlphaFoldDB" id="A0A1G7FMV3"/>
<feature type="transmembrane region" description="Helical" evidence="1">
    <location>
        <begin position="5"/>
        <end position="26"/>
    </location>
</feature>
<reference evidence="3" key="1">
    <citation type="submission" date="2016-10" db="EMBL/GenBank/DDBJ databases">
        <authorList>
            <person name="Varghese N."/>
            <person name="Submissions S."/>
        </authorList>
    </citation>
    <scope>NUCLEOTIDE SEQUENCE [LARGE SCALE GENOMIC DNA]</scope>
    <source>
        <strain evidence="3">DSM 24729</strain>
    </source>
</reference>
<evidence type="ECO:0000256" key="1">
    <source>
        <dbReference type="SAM" id="Phobius"/>
    </source>
</evidence>
<dbReference type="EMBL" id="FNBD01000003">
    <property type="protein sequence ID" value="SDE77261.1"/>
    <property type="molecule type" value="Genomic_DNA"/>
</dbReference>
<organism evidence="2 3">
    <name type="scientific">Cellulophaga baltica</name>
    <dbReference type="NCBI Taxonomy" id="76594"/>
    <lineage>
        <taxon>Bacteria</taxon>
        <taxon>Pseudomonadati</taxon>
        <taxon>Bacteroidota</taxon>
        <taxon>Flavobacteriia</taxon>
        <taxon>Flavobacteriales</taxon>
        <taxon>Flavobacteriaceae</taxon>
        <taxon>Cellulophaga</taxon>
    </lineage>
</organism>
<evidence type="ECO:0000313" key="2">
    <source>
        <dbReference type="EMBL" id="SDE77261.1"/>
    </source>
</evidence>
<name>A0A1G7FMV3_9FLAO</name>
<feature type="transmembrane region" description="Helical" evidence="1">
    <location>
        <begin position="101"/>
        <end position="119"/>
    </location>
</feature>
<dbReference type="InterPro" id="IPR046166">
    <property type="entry name" value="DUF6168"/>
</dbReference>
<proteinExistence type="predicted"/>
<dbReference type="Pfam" id="PF19665">
    <property type="entry name" value="DUF6168"/>
    <property type="match status" value="1"/>
</dbReference>
<keyword evidence="3" id="KW-1185">Reference proteome</keyword>
<accession>A0A1G7FMV3</accession>
<keyword evidence="1" id="KW-0472">Membrane</keyword>
<feature type="transmembrane region" description="Helical" evidence="1">
    <location>
        <begin position="68"/>
        <end position="89"/>
    </location>
</feature>
<keyword evidence="1" id="KW-1133">Transmembrane helix</keyword>
<dbReference type="Proteomes" id="UP000182114">
    <property type="component" value="Unassembled WGS sequence"/>
</dbReference>
<dbReference type="RefSeq" id="WP_367888687.1">
    <property type="nucleotide sequence ID" value="NZ_FNBD01000003.1"/>
</dbReference>
<gene>
    <name evidence="2" type="ORF">SAMN04487992_103377</name>
</gene>
<feature type="transmembrane region" description="Helical" evidence="1">
    <location>
        <begin position="38"/>
        <end position="56"/>
    </location>
</feature>